<evidence type="ECO:0000256" key="6">
    <source>
        <dbReference type="ARBA" id="ARBA00022698"/>
    </source>
</evidence>
<dbReference type="PROSITE" id="PS51476">
    <property type="entry name" value="PROTEASOME_BETA_2"/>
    <property type="match status" value="1"/>
</dbReference>
<accession>A0A0W8DC75</accession>
<evidence type="ECO:0000256" key="10">
    <source>
        <dbReference type="PIRSR" id="PIRSR600243-1"/>
    </source>
</evidence>
<keyword evidence="9" id="KW-0539">Nucleus</keyword>
<dbReference type="EC" id="3.4.25.1" evidence="3"/>
<evidence type="ECO:0000256" key="8">
    <source>
        <dbReference type="ARBA" id="ARBA00022942"/>
    </source>
</evidence>
<comment type="catalytic activity">
    <reaction evidence="1">
        <text>Cleavage of peptide bonds with very broad specificity.</text>
        <dbReference type="EC" id="3.4.25.1"/>
    </reaction>
</comment>
<evidence type="ECO:0000256" key="4">
    <source>
        <dbReference type="ARBA" id="ARBA00022490"/>
    </source>
</evidence>
<keyword evidence="7" id="KW-0378">Hydrolase</keyword>
<dbReference type="Proteomes" id="UP000054636">
    <property type="component" value="Unassembled WGS sequence"/>
</dbReference>
<keyword evidence="6" id="KW-0888">Threonine protease</keyword>
<organism evidence="11 12">
    <name type="scientific">Phytophthora nicotianae</name>
    <name type="common">Potato buckeye rot agent</name>
    <name type="synonym">Phytophthora parasitica</name>
    <dbReference type="NCBI Taxonomy" id="4792"/>
    <lineage>
        <taxon>Eukaryota</taxon>
        <taxon>Sar</taxon>
        <taxon>Stramenopiles</taxon>
        <taxon>Oomycota</taxon>
        <taxon>Peronosporomycetes</taxon>
        <taxon>Peronosporales</taxon>
        <taxon>Peronosporaceae</taxon>
        <taxon>Phytophthora</taxon>
    </lineage>
</organism>
<dbReference type="GO" id="GO:0005839">
    <property type="term" value="C:proteasome core complex"/>
    <property type="evidence" value="ECO:0007669"/>
    <property type="project" value="InterPro"/>
</dbReference>
<dbReference type="PANTHER" id="PTHR32194:SF4">
    <property type="entry name" value="PROTEASOME SUBUNIT BETA TYPE-7"/>
    <property type="match status" value="1"/>
</dbReference>
<dbReference type="PRINTS" id="PR00141">
    <property type="entry name" value="PROTEASOME"/>
</dbReference>
<proteinExistence type="predicted"/>
<sequence>MSDFRRTQNTFGDAFPTADQLHGGFNFDNCRRNELLLSQSGGKQKLKATKTGTTIVGVVYKARLQQTGIITTVSYHSSWLLIVDGVVLGADTRSTGGSIVMDKNCEKIHYIAPNIYCCGAGTAADTENTTALISSQLELHRLSRVVTAMTLLKRMLFQYQGYVSAALVLGGVDVTGPHLYTIYPHGSTDKLPFVTMGSGSLAAMSVFEHGYKDDMTEDEAKKLVQEAILAGIFNDLGSGSNVDVTTIKKVNGKVEVVKEFNCIKPNEVSELRSQINRDIVTHIPRGATHVLSSKTELFPANIVVEEATPMEL</sequence>
<dbReference type="InterPro" id="IPR001353">
    <property type="entry name" value="Proteasome_sua/b"/>
</dbReference>
<evidence type="ECO:0000256" key="1">
    <source>
        <dbReference type="ARBA" id="ARBA00001198"/>
    </source>
</evidence>
<evidence type="ECO:0000256" key="3">
    <source>
        <dbReference type="ARBA" id="ARBA00012039"/>
    </source>
</evidence>
<keyword evidence="4" id="KW-0963">Cytoplasm</keyword>
<dbReference type="PANTHER" id="PTHR32194">
    <property type="entry name" value="METALLOPROTEASE TLDD"/>
    <property type="match status" value="1"/>
</dbReference>
<dbReference type="CDD" id="cd03763">
    <property type="entry name" value="proteasome_beta_type_7"/>
    <property type="match status" value="1"/>
</dbReference>
<dbReference type="GO" id="GO:0005737">
    <property type="term" value="C:cytoplasm"/>
    <property type="evidence" value="ECO:0007669"/>
    <property type="project" value="TreeGrafter"/>
</dbReference>
<dbReference type="GO" id="GO:0051603">
    <property type="term" value="P:proteolysis involved in protein catabolic process"/>
    <property type="evidence" value="ECO:0007669"/>
    <property type="project" value="InterPro"/>
</dbReference>
<dbReference type="InterPro" id="IPR023333">
    <property type="entry name" value="Proteasome_suB-type"/>
</dbReference>
<feature type="active site" description="Nucleophile" evidence="10">
    <location>
        <position position="53"/>
    </location>
</feature>
<dbReference type="InterPro" id="IPR000243">
    <property type="entry name" value="Pept_T1A_subB"/>
</dbReference>
<dbReference type="InterPro" id="IPR029055">
    <property type="entry name" value="Ntn_hydrolases_N"/>
</dbReference>
<dbReference type="Gene3D" id="3.60.20.10">
    <property type="entry name" value="Glutamine Phosphoribosylpyrophosphate, subunit 1, domain 1"/>
    <property type="match status" value="1"/>
</dbReference>
<evidence type="ECO:0000313" key="12">
    <source>
        <dbReference type="Proteomes" id="UP000054636"/>
    </source>
</evidence>
<name>A0A0W8DC75_PHYNI</name>
<dbReference type="AlphaFoldDB" id="A0A0W8DC75"/>
<dbReference type="SUPFAM" id="SSF56235">
    <property type="entry name" value="N-terminal nucleophile aminohydrolases (Ntn hydrolases)"/>
    <property type="match status" value="1"/>
</dbReference>
<dbReference type="GO" id="GO:0004298">
    <property type="term" value="F:threonine-type endopeptidase activity"/>
    <property type="evidence" value="ECO:0007669"/>
    <property type="project" value="UniProtKB-KW"/>
</dbReference>
<keyword evidence="5" id="KW-0645">Protease</keyword>
<comment type="subcellular location">
    <subcellularLocation>
        <location evidence="2">Nucleus</location>
    </subcellularLocation>
</comment>
<dbReference type="Pfam" id="PF00227">
    <property type="entry name" value="Proteasome"/>
    <property type="match status" value="1"/>
</dbReference>
<reference evidence="11 12" key="1">
    <citation type="submission" date="2015-11" db="EMBL/GenBank/DDBJ databases">
        <title>Genomes and virulence difference between two physiological races of Phytophthora nicotianae.</title>
        <authorList>
            <person name="Liu H."/>
            <person name="Ma X."/>
            <person name="Yu H."/>
            <person name="Fang D."/>
            <person name="Li Y."/>
            <person name="Wang X."/>
            <person name="Wang W."/>
            <person name="Dong Y."/>
            <person name="Xiao B."/>
        </authorList>
    </citation>
    <scope>NUCLEOTIDE SEQUENCE [LARGE SCALE GENOMIC DNA]</scope>
    <source>
        <strain evidence="12">race 1</strain>
    </source>
</reference>
<dbReference type="GO" id="GO:0005634">
    <property type="term" value="C:nucleus"/>
    <property type="evidence" value="ECO:0007669"/>
    <property type="project" value="UniProtKB-SubCell"/>
</dbReference>
<protein>
    <recommendedName>
        <fullName evidence="3">proteasome endopeptidase complex</fullName>
        <ecNumber evidence="3">3.4.25.1</ecNumber>
    </recommendedName>
</protein>
<evidence type="ECO:0000256" key="5">
    <source>
        <dbReference type="ARBA" id="ARBA00022670"/>
    </source>
</evidence>
<keyword evidence="8" id="KW-0647">Proteasome</keyword>
<gene>
    <name evidence="11" type="ORF">AM588_10006455</name>
</gene>
<evidence type="ECO:0000256" key="2">
    <source>
        <dbReference type="ARBA" id="ARBA00004123"/>
    </source>
</evidence>
<evidence type="ECO:0000313" key="11">
    <source>
        <dbReference type="EMBL" id="KUF93985.1"/>
    </source>
</evidence>
<comment type="caution">
    <text evidence="11">The sequence shown here is derived from an EMBL/GenBank/DDBJ whole genome shotgun (WGS) entry which is preliminary data.</text>
</comment>
<dbReference type="EMBL" id="LNFP01000336">
    <property type="protein sequence ID" value="KUF93985.1"/>
    <property type="molecule type" value="Genomic_DNA"/>
</dbReference>
<evidence type="ECO:0000256" key="9">
    <source>
        <dbReference type="ARBA" id="ARBA00023242"/>
    </source>
</evidence>
<evidence type="ECO:0000256" key="7">
    <source>
        <dbReference type="ARBA" id="ARBA00022801"/>
    </source>
</evidence>